<dbReference type="AlphaFoldDB" id="A0A3C1KK43"/>
<dbReference type="Proteomes" id="UP000259273">
    <property type="component" value="Unassembled WGS sequence"/>
</dbReference>
<sequence length="458" mass="49539">MADPPDEGDLFLLSTTFDLADVGYQQREYFLSGTATAFGNLNELTSDGVWEAEPAGSADYRTRVVVYRPIDAADFSGTVLVEWLNVTAGFDTGPSYGSGHVEMLRRGHVWVGISAQRVGIEGSSGTPVAPLNLKAVNPARYGSLEHPGDSFSYDMFSQAAQALREPAAVDLLEGLEVQQMIALGESQSAGRLMTYINAIHPLYNTFDGYMVHSRGDGSSPLSQEPEAEIPTPESVRVREDLNVPVFNFQTETDVLLLGAINDRQPDSDNFRLWEVAGTAHGDYYSFIIGREDTGTDPRFLLVEEANGIPGFLNCARPVNAGPMAWVFSAALRALDTWVRDGTPPPTEELLSVDDSNSAFVKDEQGNVQGGVRTPWVDAPVAVLSGEGQEGDRLCFLFGTTVLFDAAQMAALYVDQAGYEAAVAESLDRALEGGFLLPEDAERIRAVAPLQWQSQVPGD</sequence>
<dbReference type="InterPro" id="IPR045394">
    <property type="entry name" value="Abhydrolase_dom"/>
</dbReference>
<accession>A0A3C1KK43</accession>
<evidence type="ECO:0000313" key="2">
    <source>
        <dbReference type="EMBL" id="HAN26971.1"/>
    </source>
</evidence>
<gene>
    <name evidence="2" type="ORF">DCP75_04485</name>
</gene>
<reference evidence="2 3" key="1">
    <citation type="journal article" date="2018" name="Nat. Biotechnol.">
        <title>A standardized bacterial taxonomy based on genome phylogeny substantially revises the tree of life.</title>
        <authorList>
            <person name="Parks D.H."/>
            <person name="Chuvochina M."/>
            <person name="Waite D.W."/>
            <person name="Rinke C."/>
            <person name="Skarshewski A."/>
            <person name="Chaumeil P.A."/>
            <person name="Hugenholtz P."/>
        </authorList>
    </citation>
    <scope>NUCLEOTIDE SEQUENCE [LARGE SCALE GENOMIC DNA]</scope>
    <source>
        <strain evidence="2">UBA9158</strain>
    </source>
</reference>
<dbReference type="Pfam" id="PF20091">
    <property type="entry name" value="Abhydrolase_10"/>
    <property type="match status" value="1"/>
</dbReference>
<evidence type="ECO:0000259" key="1">
    <source>
        <dbReference type="Pfam" id="PF20091"/>
    </source>
</evidence>
<protein>
    <recommendedName>
        <fullName evidence="1">Alpha/beta hydrolase domain-containing protein</fullName>
    </recommendedName>
</protein>
<name>A0A3C1KK43_9GAMM</name>
<feature type="domain" description="Alpha/beta hydrolase" evidence="1">
    <location>
        <begin position="11"/>
        <end position="444"/>
    </location>
</feature>
<dbReference type="EMBL" id="DMND01000067">
    <property type="protein sequence ID" value="HAN26971.1"/>
    <property type="molecule type" value="Genomic_DNA"/>
</dbReference>
<dbReference type="STRING" id="1121937.GCA_000423125_00168"/>
<evidence type="ECO:0000313" key="3">
    <source>
        <dbReference type="Proteomes" id="UP000259273"/>
    </source>
</evidence>
<comment type="caution">
    <text evidence="2">The sequence shown here is derived from an EMBL/GenBank/DDBJ whole genome shotgun (WGS) entry which is preliminary data.</text>
</comment>
<proteinExistence type="predicted"/>
<organism evidence="2 3">
    <name type="scientific">Haliea salexigens</name>
    <dbReference type="NCBI Taxonomy" id="287487"/>
    <lineage>
        <taxon>Bacteria</taxon>
        <taxon>Pseudomonadati</taxon>
        <taxon>Pseudomonadota</taxon>
        <taxon>Gammaproteobacteria</taxon>
        <taxon>Cellvibrionales</taxon>
        <taxon>Halieaceae</taxon>
        <taxon>Haliea</taxon>
    </lineage>
</organism>